<dbReference type="AlphaFoldDB" id="A0AAN3AAL6"/>
<dbReference type="Pfam" id="PF09407">
    <property type="entry name" value="AbiEi_1"/>
    <property type="match status" value="1"/>
</dbReference>
<reference evidence="2 3" key="1">
    <citation type="submission" date="2007-03" db="EMBL/GenBank/DDBJ databases">
        <authorList>
            <person name="Fulton L."/>
            <person name="Clifton S."/>
            <person name="Fulton B."/>
            <person name="Xu J."/>
            <person name="Minx P."/>
            <person name="Pepin K.H."/>
            <person name="Johnson M."/>
            <person name="Thiruvilangam P."/>
            <person name="Bhonagiri V."/>
            <person name="Nash W.E."/>
            <person name="Mardis E.R."/>
            <person name="Wilson R.K."/>
        </authorList>
    </citation>
    <scope>NUCLEOTIDE SEQUENCE [LARGE SCALE GENOMIC DNA]</scope>
    <source>
        <strain evidence="3">ATCC 8483 / DSM 1896 / JCM 5824 / BCRC 10623 / CCUG 4943 / NCTC 11153</strain>
    </source>
</reference>
<evidence type="ECO:0000259" key="1">
    <source>
        <dbReference type="Pfam" id="PF09407"/>
    </source>
</evidence>
<dbReference type="Proteomes" id="UP000005475">
    <property type="component" value="Unassembled WGS sequence"/>
</dbReference>
<proteinExistence type="predicted"/>
<organism evidence="2 3">
    <name type="scientific">Bacteroides ovatus (strain ATCC 8483 / DSM 1896 / JCM 5824 / BCRC 10623 / CCUG 4943 / NCTC 11153)</name>
    <dbReference type="NCBI Taxonomy" id="411476"/>
    <lineage>
        <taxon>Bacteria</taxon>
        <taxon>Pseudomonadati</taxon>
        <taxon>Bacteroidota</taxon>
        <taxon>Bacteroidia</taxon>
        <taxon>Bacteroidales</taxon>
        <taxon>Bacteroidaceae</taxon>
        <taxon>Bacteroides</taxon>
    </lineage>
</organism>
<protein>
    <recommendedName>
        <fullName evidence="1">AbiEi antitoxin C-terminal domain-containing protein</fullName>
    </recommendedName>
</protein>
<accession>A0AAN3AAL6</accession>
<comment type="caution">
    <text evidence="2">The sequence shown here is derived from an EMBL/GenBank/DDBJ whole genome shotgun (WGS) entry which is preliminary data.</text>
</comment>
<evidence type="ECO:0000313" key="3">
    <source>
        <dbReference type="Proteomes" id="UP000005475"/>
    </source>
</evidence>
<dbReference type="EMBL" id="AAXF02000046">
    <property type="protein sequence ID" value="EDO12330.1"/>
    <property type="molecule type" value="Genomic_DNA"/>
</dbReference>
<dbReference type="InterPro" id="IPR018547">
    <property type="entry name" value="AbiEi_C"/>
</dbReference>
<name>A0AAN3AAL6_BACO1</name>
<sequence length="280" mass="32535">MIIFALNLAYQEMTVREWIREKEINGTSTFSVEELRSCFIASSEQVIKNELYRLKMQGKILSVYKGFYVIVPIQYAAKRIVPPIYYIEQLMSFLKKPYYICLLNAAELLGAAHQRPQKFSVMTILPKSSVSENKNSFLSWIYRKQIPDRLLQEKNSETGTILFSNPELTAIDLVQYEQYVGGLSRVSTVLAELVEKTDFSNAVEDYLFDNTSVATIQRLGYILDCILNESEQADTLYEQLRIYDKRLNYIPLSSRHPRILKGANRRWKININIDIEIDEL</sequence>
<feature type="domain" description="AbiEi antitoxin C-terminal" evidence="1">
    <location>
        <begin position="84"/>
        <end position="224"/>
    </location>
</feature>
<evidence type="ECO:0000313" key="2">
    <source>
        <dbReference type="EMBL" id="EDO12330.1"/>
    </source>
</evidence>
<gene>
    <name evidence="2" type="ORF">BACOVA_01828</name>
</gene>
<reference evidence="3" key="2">
    <citation type="submission" date="2007-04" db="EMBL/GenBank/DDBJ databases">
        <title>Draft genome sequence of Bacteroides ovatus (ATCC 8483).</title>
        <authorList>
            <person name="Sudarsanam P."/>
            <person name="Ley R."/>
            <person name="Guruge J."/>
            <person name="Turnbaugh P.J."/>
            <person name="Mahowald M."/>
            <person name="Liep D."/>
            <person name="Gordon J."/>
        </authorList>
    </citation>
    <scope>NUCLEOTIDE SEQUENCE [LARGE SCALE GENOMIC DNA]</scope>
    <source>
        <strain evidence="3">ATCC 8483 / DSM 1896 / JCM 5824 / BCRC 10623 / CCUG 4943 / NCTC 11153</strain>
    </source>
</reference>